<dbReference type="RefSeq" id="WP_234268960.1">
    <property type="nucleotide sequence ID" value="NZ_JABFTX010000001.1"/>
</dbReference>
<gene>
    <name evidence="1" type="ORF">HOP53_04860</name>
</gene>
<organism evidence="1 2">
    <name type="scientific">Billgrantia ethanolica</name>
    <dbReference type="NCBI Taxonomy" id="2733486"/>
    <lineage>
        <taxon>Bacteria</taxon>
        <taxon>Pseudomonadati</taxon>
        <taxon>Pseudomonadota</taxon>
        <taxon>Gammaproteobacteria</taxon>
        <taxon>Oceanospirillales</taxon>
        <taxon>Halomonadaceae</taxon>
        <taxon>Billgrantia</taxon>
    </lineage>
</organism>
<accession>A0ABS8ZZY9</accession>
<evidence type="ECO:0000313" key="2">
    <source>
        <dbReference type="Proteomes" id="UP001320168"/>
    </source>
</evidence>
<protein>
    <submittedName>
        <fullName evidence="1">Uncharacterized protein</fullName>
    </submittedName>
</protein>
<dbReference type="Proteomes" id="UP001320168">
    <property type="component" value="Unassembled WGS sequence"/>
</dbReference>
<comment type="caution">
    <text evidence="1">The sequence shown here is derived from an EMBL/GenBank/DDBJ whole genome shotgun (WGS) entry which is preliminary data.</text>
</comment>
<reference evidence="1 2" key="1">
    <citation type="journal article" date="2021" name="Front. Microbiol.">
        <title>Aerobic Denitrification and Heterotrophic Sulfur Oxidation in the Genus Halomonas Revealed by Six Novel Species Characterizations and Genome-Based Analysis.</title>
        <authorList>
            <person name="Wang L."/>
            <person name="Shao Z."/>
        </authorList>
    </citation>
    <scope>NUCLEOTIDE SEQUENCE [LARGE SCALE GENOMIC DNA]</scope>
    <source>
        <strain evidence="1 2">MCCC 1A11081</strain>
    </source>
</reference>
<keyword evidence="2" id="KW-1185">Reference proteome</keyword>
<dbReference type="EMBL" id="JABFTX010000001">
    <property type="protein sequence ID" value="MCE8002162.1"/>
    <property type="molecule type" value="Genomic_DNA"/>
</dbReference>
<sequence length="96" mass="10456">MPSKTTTIRAATTAPATDLDIAQQEVSHFVYEISRATCALRSLGEVMSDPDHPIDPGNIGGLCLAVTMVGEYLEHFAGDRQQLLDRIEQERLASGR</sequence>
<name>A0ABS8ZZY9_9GAMM</name>
<evidence type="ECO:0000313" key="1">
    <source>
        <dbReference type="EMBL" id="MCE8002162.1"/>
    </source>
</evidence>
<proteinExistence type="predicted"/>